<accession>A0ABW4FJI8</accession>
<feature type="transmembrane region" description="Helical" evidence="1">
    <location>
        <begin position="187"/>
        <end position="206"/>
    </location>
</feature>
<feature type="domain" description="DUF1648" evidence="2">
    <location>
        <begin position="18"/>
        <end position="65"/>
    </location>
</feature>
<evidence type="ECO:0000256" key="1">
    <source>
        <dbReference type="SAM" id="Phobius"/>
    </source>
</evidence>
<sequence>MTDPRRTYRTLLAAVPQLIAVVPAVVLLTTANDRLPDPIASHFGPSGAADGFSSVGASVVVMAALGAGLALVLGVSARLAFTSRPAPGSRRDLARWFVGIAWATAAFLATILTGSVAANLDLADAGAAVLPGTTFLLGLLAAAVAGPVGALLAPRTPDAGAAPPPVPPASIGATEQISWSRAVGAPWLPIAGAVLIGAGLALAAAVHQAAGVGLAVAGIASVLLGSARVVVDRRGLTVALGLLGRPRVHVPAEDVEAVTVAEISPAQFGGWGYRIVPGGRGVIIRSGQALVVTRRSGQRFTVTLPTRPADSAGSAGCHPPRDDAETAAGLLSAVASKAR</sequence>
<evidence type="ECO:0000313" key="3">
    <source>
        <dbReference type="EMBL" id="MFD1530769.1"/>
    </source>
</evidence>
<reference evidence="4" key="1">
    <citation type="journal article" date="2019" name="Int. J. Syst. Evol. Microbiol.">
        <title>The Global Catalogue of Microorganisms (GCM) 10K type strain sequencing project: providing services to taxonomists for standard genome sequencing and annotation.</title>
        <authorList>
            <consortium name="The Broad Institute Genomics Platform"/>
            <consortium name="The Broad Institute Genome Sequencing Center for Infectious Disease"/>
            <person name="Wu L."/>
            <person name="Ma J."/>
        </authorList>
    </citation>
    <scope>NUCLEOTIDE SEQUENCE [LARGE SCALE GENOMIC DNA]</scope>
    <source>
        <strain evidence="4">JCM 12165</strain>
    </source>
</reference>
<comment type="caution">
    <text evidence="3">The sequence shown here is derived from an EMBL/GenBank/DDBJ whole genome shotgun (WGS) entry which is preliminary data.</text>
</comment>
<keyword evidence="4" id="KW-1185">Reference proteome</keyword>
<dbReference type="RefSeq" id="WP_343970527.1">
    <property type="nucleotide sequence ID" value="NZ_BAAAJG010000002.1"/>
</dbReference>
<proteinExistence type="predicted"/>
<feature type="transmembrane region" description="Helical" evidence="1">
    <location>
        <begin position="129"/>
        <end position="153"/>
    </location>
</feature>
<keyword evidence="1" id="KW-1133">Transmembrane helix</keyword>
<gene>
    <name evidence="3" type="ORF">ACFSCY_15080</name>
</gene>
<evidence type="ECO:0000259" key="2">
    <source>
        <dbReference type="Pfam" id="PF07853"/>
    </source>
</evidence>
<feature type="transmembrane region" description="Helical" evidence="1">
    <location>
        <begin position="96"/>
        <end position="117"/>
    </location>
</feature>
<feature type="transmembrane region" description="Helical" evidence="1">
    <location>
        <begin position="212"/>
        <end position="231"/>
    </location>
</feature>
<name>A0ABW4FJI8_9PSEU</name>
<feature type="transmembrane region" description="Helical" evidence="1">
    <location>
        <begin position="12"/>
        <end position="31"/>
    </location>
</feature>
<dbReference type="InterPro" id="IPR012867">
    <property type="entry name" value="DUF1648"/>
</dbReference>
<dbReference type="Pfam" id="PF07853">
    <property type="entry name" value="DUF1648"/>
    <property type="match status" value="1"/>
</dbReference>
<feature type="transmembrane region" description="Helical" evidence="1">
    <location>
        <begin position="51"/>
        <end position="75"/>
    </location>
</feature>
<organism evidence="3 4">
    <name type="scientific">Pseudonocardia aurantiaca</name>
    <dbReference type="NCBI Taxonomy" id="75290"/>
    <lineage>
        <taxon>Bacteria</taxon>
        <taxon>Bacillati</taxon>
        <taxon>Actinomycetota</taxon>
        <taxon>Actinomycetes</taxon>
        <taxon>Pseudonocardiales</taxon>
        <taxon>Pseudonocardiaceae</taxon>
        <taxon>Pseudonocardia</taxon>
    </lineage>
</organism>
<dbReference type="Proteomes" id="UP001597145">
    <property type="component" value="Unassembled WGS sequence"/>
</dbReference>
<keyword evidence="1" id="KW-0472">Membrane</keyword>
<dbReference type="EMBL" id="JBHUCP010000009">
    <property type="protein sequence ID" value="MFD1530769.1"/>
    <property type="molecule type" value="Genomic_DNA"/>
</dbReference>
<protein>
    <submittedName>
        <fullName evidence="3">DUF1648 domain-containing protein</fullName>
    </submittedName>
</protein>
<evidence type="ECO:0000313" key="4">
    <source>
        <dbReference type="Proteomes" id="UP001597145"/>
    </source>
</evidence>
<keyword evidence="1" id="KW-0812">Transmembrane</keyword>